<comment type="subcellular location">
    <subcellularLocation>
        <location evidence="1">Membrane</location>
        <topology evidence="1">Multi-pass membrane protein</topology>
    </subcellularLocation>
</comment>
<dbReference type="GO" id="GO:0022857">
    <property type="term" value="F:transmembrane transporter activity"/>
    <property type="evidence" value="ECO:0007669"/>
    <property type="project" value="InterPro"/>
</dbReference>
<evidence type="ECO:0000259" key="7">
    <source>
        <dbReference type="PROSITE" id="PS50850"/>
    </source>
</evidence>
<dbReference type="InterPro" id="IPR036259">
    <property type="entry name" value="MFS_trans_sf"/>
</dbReference>
<evidence type="ECO:0000256" key="6">
    <source>
        <dbReference type="SAM" id="Phobius"/>
    </source>
</evidence>
<feature type="transmembrane region" description="Helical" evidence="6">
    <location>
        <begin position="403"/>
        <end position="426"/>
    </location>
</feature>
<evidence type="ECO:0000256" key="2">
    <source>
        <dbReference type="ARBA" id="ARBA00022692"/>
    </source>
</evidence>
<dbReference type="GO" id="GO:0005886">
    <property type="term" value="C:plasma membrane"/>
    <property type="evidence" value="ECO:0007669"/>
    <property type="project" value="TreeGrafter"/>
</dbReference>
<dbReference type="EMBL" id="JAVRRT010000007">
    <property type="protein sequence ID" value="KAK5170459.1"/>
    <property type="molecule type" value="Genomic_DNA"/>
</dbReference>
<dbReference type="AlphaFoldDB" id="A0AAV9PAS4"/>
<feature type="transmembrane region" description="Helical" evidence="6">
    <location>
        <begin position="133"/>
        <end position="150"/>
    </location>
</feature>
<feature type="transmembrane region" description="Helical" evidence="6">
    <location>
        <begin position="65"/>
        <end position="87"/>
    </location>
</feature>
<accession>A0AAV9PAS4</accession>
<dbReference type="PROSITE" id="PS50850">
    <property type="entry name" value="MFS"/>
    <property type="match status" value="1"/>
</dbReference>
<keyword evidence="9" id="KW-1185">Reference proteome</keyword>
<evidence type="ECO:0000256" key="1">
    <source>
        <dbReference type="ARBA" id="ARBA00004141"/>
    </source>
</evidence>
<feature type="domain" description="Major facilitator superfamily (MFS) profile" evidence="7">
    <location>
        <begin position="67"/>
        <end position="436"/>
    </location>
</feature>
<dbReference type="PANTHER" id="PTHR23502:SF181">
    <property type="entry name" value="MAJOR FACILITATOR SUPERFAMILY (MFS) PROFILE DOMAIN-CONTAINING PROTEIN"/>
    <property type="match status" value="1"/>
</dbReference>
<comment type="caution">
    <text evidence="8">The sequence shown here is derived from an EMBL/GenBank/DDBJ whole genome shotgun (WGS) entry which is preliminary data.</text>
</comment>
<dbReference type="InterPro" id="IPR020846">
    <property type="entry name" value="MFS_dom"/>
</dbReference>
<feature type="compositionally biased region" description="Basic and acidic residues" evidence="5">
    <location>
        <begin position="30"/>
        <end position="41"/>
    </location>
</feature>
<protein>
    <recommendedName>
        <fullName evidence="7">Major facilitator superfamily (MFS) profile domain-containing protein</fullName>
    </recommendedName>
</protein>
<feature type="transmembrane region" description="Helical" evidence="6">
    <location>
        <begin position="290"/>
        <end position="312"/>
    </location>
</feature>
<dbReference type="RefSeq" id="XP_064659657.1">
    <property type="nucleotide sequence ID" value="XM_064802296.1"/>
</dbReference>
<name>A0AAV9PAS4_9PEZI</name>
<feature type="transmembrane region" description="Helical" evidence="6">
    <location>
        <begin position="107"/>
        <end position="126"/>
    </location>
</feature>
<dbReference type="PANTHER" id="PTHR23502">
    <property type="entry name" value="MAJOR FACILITATOR SUPERFAMILY"/>
    <property type="match status" value="1"/>
</dbReference>
<keyword evidence="3 6" id="KW-1133">Transmembrane helix</keyword>
<evidence type="ECO:0000256" key="5">
    <source>
        <dbReference type="SAM" id="MobiDB-lite"/>
    </source>
</evidence>
<keyword evidence="2 6" id="KW-0812">Transmembrane</keyword>
<evidence type="ECO:0000313" key="8">
    <source>
        <dbReference type="EMBL" id="KAK5170459.1"/>
    </source>
</evidence>
<dbReference type="Proteomes" id="UP001337655">
    <property type="component" value="Unassembled WGS sequence"/>
</dbReference>
<evidence type="ECO:0000313" key="9">
    <source>
        <dbReference type="Proteomes" id="UP001337655"/>
    </source>
</evidence>
<dbReference type="Pfam" id="PF07690">
    <property type="entry name" value="MFS_1"/>
    <property type="match status" value="1"/>
</dbReference>
<dbReference type="SUPFAM" id="SSF103473">
    <property type="entry name" value="MFS general substrate transporter"/>
    <property type="match status" value="1"/>
</dbReference>
<gene>
    <name evidence="8" type="ORF">LTR77_005047</name>
</gene>
<feature type="transmembrane region" description="Helical" evidence="6">
    <location>
        <begin position="376"/>
        <end position="397"/>
    </location>
</feature>
<keyword evidence="4 6" id="KW-0472">Membrane</keyword>
<evidence type="ECO:0000256" key="3">
    <source>
        <dbReference type="ARBA" id="ARBA00022989"/>
    </source>
</evidence>
<feature type="transmembrane region" description="Helical" evidence="6">
    <location>
        <begin position="162"/>
        <end position="184"/>
    </location>
</feature>
<dbReference type="GeneID" id="89926391"/>
<sequence>MASDLASKEQGAAHHEDAIMPPNAFQSDLKPSDENVKRDQHGYPLMPQPSDSKDDPLNWSTGMKLAVALQISWLAFLGPMAAAVANPAFVPLSEAFGITIVEASYELTMYIVFAGIGPLLVIPFANTYGRRPVYLLGALIGGITNIAAGYSPTWAGILATRAFNGIAAGSPGAIGAATICDLFYMHERGFYMGIFTLFVTNGPHVAPLIGGFAAQYLSWEWCFRIPGFIQLGTFAITLFCLPETLYSRDTIRHDHEPNSYVDLLTFRSHTLPQRKLQLKDFWRSLYMLKYLAVALPGLYYMTAFGYGSVLFATTGAQLFSEFYGFSVSQTGLMLSIPLLIGCAIGEANAGWLTDWMVRRYANKHDGVRMPEARLDALWFGLLVPIGVVIEGVCLSHFETVSWVGAAFGMGIANCGLQAATTVTYAYTTDVSISARD</sequence>
<evidence type="ECO:0000256" key="4">
    <source>
        <dbReference type="ARBA" id="ARBA00023136"/>
    </source>
</evidence>
<feature type="transmembrane region" description="Helical" evidence="6">
    <location>
        <begin position="332"/>
        <end position="355"/>
    </location>
</feature>
<reference evidence="8 9" key="1">
    <citation type="submission" date="2023-08" db="EMBL/GenBank/DDBJ databases">
        <title>Black Yeasts Isolated from many extreme environments.</title>
        <authorList>
            <person name="Coleine C."/>
            <person name="Stajich J.E."/>
            <person name="Selbmann L."/>
        </authorList>
    </citation>
    <scope>NUCLEOTIDE SEQUENCE [LARGE SCALE GENOMIC DNA]</scope>
    <source>
        <strain evidence="8 9">CCFEE 5935</strain>
    </source>
</reference>
<dbReference type="Gene3D" id="1.20.1250.20">
    <property type="entry name" value="MFS general substrate transporter like domains"/>
    <property type="match status" value="1"/>
</dbReference>
<organism evidence="8 9">
    <name type="scientific">Saxophila tyrrhenica</name>
    <dbReference type="NCBI Taxonomy" id="1690608"/>
    <lineage>
        <taxon>Eukaryota</taxon>
        <taxon>Fungi</taxon>
        <taxon>Dikarya</taxon>
        <taxon>Ascomycota</taxon>
        <taxon>Pezizomycotina</taxon>
        <taxon>Dothideomycetes</taxon>
        <taxon>Dothideomycetidae</taxon>
        <taxon>Mycosphaerellales</taxon>
        <taxon>Extremaceae</taxon>
        <taxon>Saxophila</taxon>
    </lineage>
</organism>
<feature type="region of interest" description="Disordered" evidence="5">
    <location>
        <begin position="1"/>
        <end position="54"/>
    </location>
</feature>
<feature type="transmembrane region" description="Helical" evidence="6">
    <location>
        <begin position="223"/>
        <end position="242"/>
    </location>
</feature>
<feature type="transmembrane region" description="Helical" evidence="6">
    <location>
        <begin position="191"/>
        <end position="217"/>
    </location>
</feature>
<dbReference type="InterPro" id="IPR011701">
    <property type="entry name" value="MFS"/>
</dbReference>
<proteinExistence type="predicted"/>